<proteinExistence type="predicted"/>
<sequence length="427" mass="47507">MGLLCCHNFSLIPRVPLALDLAVTNLHIHAISDSRPGLRELGCQLWRRTGRRIFMKLCDHGHGVDVRVPLFNCHAPCRFGIACRYDTASRVKTHDVQCGGVSCSDTSRPSNCSLKKVGGVERVRHPTLASVKRSNESTINSTTKESPIQVREGRPSFRIMAEGNMWLLEFEASGLRVLADPWLFGNQTFWDQAWLYTGRSQSQQRDGLPGDLTLEYVNSIDAIIITQEWEDHCHLPTLKMLRKDVPVLASPKAAVVVQRLGFTDVTDLAHGTSSQISGLKVWATVGGRVGPPWALRENGFVLQEMQTGLRIYYEPHCSFDEESVRSVSPVDVVITPGRQYKVAGFPLTESVNEAVRLLRILKPQVIIPIQLTHLEMSGVTAPIIQLIGTPNDFEAYLREAGITARVVVPPLSGHFEHVQLELQKQDA</sequence>
<accession>A0A2K1IB50</accession>
<reference evidence="2" key="3">
    <citation type="submission" date="2020-12" db="UniProtKB">
        <authorList>
            <consortium name="EnsemblPlants"/>
        </authorList>
    </citation>
    <scope>IDENTIFICATION</scope>
</reference>
<dbReference type="STRING" id="3218.A0A2K1IB50"/>
<keyword evidence="3" id="KW-1185">Reference proteome</keyword>
<reference evidence="1 3" key="1">
    <citation type="journal article" date="2008" name="Science">
        <title>The Physcomitrella genome reveals evolutionary insights into the conquest of land by plants.</title>
        <authorList>
            <person name="Rensing S."/>
            <person name="Lang D."/>
            <person name="Zimmer A."/>
            <person name="Terry A."/>
            <person name="Salamov A."/>
            <person name="Shapiro H."/>
            <person name="Nishiyama T."/>
            <person name="Perroud P.-F."/>
            <person name="Lindquist E."/>
            <person name="Kamisugi Y."/>
            <person name="Tanahashi T."/>
            <person name="Sakakibara K."/>
            <person name="Fujita T."/>
            <person name="Oishi K."/>
            <person name="Shin-I T."/>
            <person name="Kuroki Y."/>
            <person name="Toyoda A."/>
            <person name="Suzuki Y."/>
            <person name="Hashimoto A."/>
            <person name="Yamaguchi K."/>
            <person name="Sugano A."/>
            <person name="Kohara Y."/>
            <person name="Fujiyama A."/>
            <person name="Anterola A."/>
            <person name="Aoki S."/>
            <person name="Ashton N."/>
            <person name="Barbazuk W.B."/>
            <person name="Barker E."/>
            <person name="Bennetzen J."/>
            <person name="Bezanilla M."/>
            <person name="Blankenship R."/>
            <person name="Cho S.H."/>
            <person name="Dutcher S."/>
            <person name="Estelle M."/>
            <person name="Fawcett J.A."/>
            <person name="Gundlach H."/>
            <person name="Hanada K."/>
            <person name="Heyl A."/>
            <person name="Hicks K.A."/>
            <person name="Hugh J."/>
            <person name="Lohr M."/>
            <person name="Mayer K."/>
            <person name="Melkozernov A."/>
            <person name="Murata T."/>
            <person name="Nelson D."/>
            <person name="Pils B."/>
            <person name="Prigge M."/>
            <person name="Reiss B."/>
            <person name="Renner T."/>
            <person name="Rombauts S."/>
            <person name="Rushton P."/>
            <person name="Sanderfoot A."/>
            <person name="Schween G."/>
            <person name="Shiu S.-H."/>
            <person name="Stueber K."/>
            <person name="Theodoulou F.L."/>
            <person name="Tu H."/>
            <person name="Van de Peer Y."/>
            <person name="Verrier P.J."/>
            <person name="Waters E."/>
            <person name="Wood A."/>
            <person name="Yang L."/>
            <person name="Cove D."/>
            <person name="Cuming A."/>
            <person name="Hasebe M."/>
            <person name="Lucas S."/>
            <person name="Mishler D.B."/>
            <person name="Reski R."/>
            <person name="Grigoriev I."/>
            <person name="Quatrano R.S."/>
            <person name="Boore J.L."/>
        </authorList>
    </citation>
    <scope>NUCLEOTIDE SEQUENCE [LARGE SCALE GENOMIC DNA]</scope>
    <source>
        <strain evidence="2 3">cv. Gransden 2004</strain>
    </source>
</reference>
<dbReference type="PaxDb" id="3218-PP1S164_112V6.1"/>
<evidence type="ECO:0008006" key="4">
    <source>
        <dbReference type="Google" id="ProtNLM"/>
    </source>
</evidence>
<reference evidence="1 3" key="2">
    <citation type="journal article" date="2018" name="Plant J.">
        <title>The Physcomitrella patens chromosome-scale assembly reveals moss genome structure and evolution.</title>
        <authorList>
            <person name="Lang D."/>
            <person name="Ullrich K.K."/>
            <person name="Murat F."/>
            <person name="Fuchs J."/>
            <person name="Jenkins J."/>
            <person name="Haas F.B."/>
            <person name="Piednoel M."/>
            <person name="Gundlach H."/>
            <person name="Van Bel M."/>
            <person name="Meyberg R."/>
            <person name="Vives C."/>
            <person name="Morata J."/>
            <person name="Symeonidi A."/>
            <person name="Hiss M."/>
            <person name="Muchero W."/>
            <person name="Kamisugi Y."/>
            <person name="Saleh O."/>
            <person name="Blanc G."/>
            <person name="Decker E.L."/>
            <person name="van Gessel N."/>
            <person name="Grimwood J."/>
            <person name="Hayes R.D."/>
            <person name="Graham S.W."/>
            <person name="Gunter L.E."/>
            <person name="McDaniel S.F."/>
            <person name="Hoernstein S.N.W."/>
            <person name="Larsson A."/>
            <person name="Li F.W."/>
            <person name="Perroud P.F."/>
            <person name="Phillips J."/>
            <person name="Ranjan P."/>
            <person name="Rokshar D.S."/>
            <person name="Rothfels C.J."/>
            <person name="Schneider L."/>
            <person name="Shu S."/>
            <person name="Stevenson D.W."/>
            <person name="Thummler F."/>
            <person name="Tillich M."/>
            <person name="Villarreal Aguilar J.C."/>
            <person name="Widiez T."/>
            <person name="Wong G.K."/>
            <person name="Wymore A."/>
            <person name="Zhang Y."/>
            <person name="Zimmer A.D."/>
            <person name="Quatrano R.S."/>
            <person name="Mayer K.F.X."/>
            <person name="Goodstein D."/>
            <person name="Casacuberta J.M."/>
            <person name="Vandepoele K."/>
            <person name="Reski R."/>
            <person name="Cuming A.C."/>
            <person name="Tuskan G.A."/>
            <person name="Maumus F."/>
            <person name="Salse J."/>
            <person name="Schmutz J."/>
            <person name="Rensing S.A."/>
        </authorList>
    </citation>
    <scope>NUCLEOTIDE SEQUENCE [LARGE SCALE GENOMIC DNA]</scope>
    <source>
        <strain evidence="2 3">cv. Gransden 2004</strain>
    </source>
</reference>
<dbReference type="AlphaFoldDB" id="A0A2K1IB50"/>
<dbReference type="PANTHER" id="PTHR36142:SF2">
    <property type="entry name" value="METALLO-HYDROLASE_OXIDOREDUCTASE SUPERFAMILY PROTEIN"/>
    <property type="match status" value="1"/>
</dbReference>
<organism evidence="1">
    <name type="scientific">Physcomitrium patens</name>
    <name type="common">Spreading-leaved earth moss</name>
    <name type="synonym">Physcomitrella patens</name>
    <dbReference type="NCBI Taxonomy" id="3218"/>
    <lineage>
        <taxon>Eukaryota</taxon>
        <taxon>Viridiplantae</taxon>
        <taxon>Streptophyta</taxon>
        <taxon>Embryophyta</taxon>
        <taxon>Bryophyta</taxon>
        <taxon>Bryophytina</taxon>
        <taxon>Bryopsida</taxon>
        <taxon>Funariidae</taxon>
        <taxon>Funariales</taxon>
        <taxon>Funariaceae</taxon>
        <taxon>Physcomitrium</taxon>
    </lineage>
</organism>
<dbReference type="InterPro" id="IPR036866">
    <property type="entry name" value="RibonucZ/Hydroxyglut_hydro"/>
</dbReference>
<dbReference type="EnsemblPlants" id="Pp3c27_8380V3.1">
    <property type="protein sequence ID" value="Pp3c27_8380V3.1"/>
    <property type="gene ID" value="Pp3c27_8380"/>
</dbReference>
<dbReference type="EMBL" id="ABEU02000027">
    <property type="protein sequence ID" value="PNR26512.1"/>
    <property type="molecule type" value="Genomic_DNA"/>
</dbReference>
<dbReference type="Pfam" id="PF13483">
    <property type="entry name" value="Lactamase_B_3"/>
    <property type="match status" value="1"/>
</dbReference>
<name>A0A2K1IB50_PHYPA</name>
<gene>
    <name evidence="2" type="primary">LOC112278406</name>
    <name evidence="1" type="ORF">PHYPA_031087</name>
</gene>
<evidence type="ECO:0000313" key="1">
    <source>
        <dbReference type="EMBL" id="PNR26512.1"/>
    </source>
</evidence>
<evidence type="ECO:0000313" key="2">
    <source>
        <dbReference type="EnsemblPlants" id="Pp3c27_8380V3.1"/>
    </source>
</evidence>
<dbReference type="Gramene" id="Pp3c27_8380V3.1">
    <property type="protein sequence ID" value="Pp3c27_8380V3.1"/>
    <property type="gene ID" value="Pp3c27_8380"/>
</dbReference>
<dbReference type="PANTHER" id="PTHR36142">
    <property type="entry name" value="METALLO-HYDROLASE/OXIDOREDUCTASE SUPERFAMILY PROTEIN"/>
    <property type="match status" value="1"/>
</dbReference>
<dbReference type="RefSeq" id="XP_024367629.1">
    <property type="nucleotide sequence ID" value="XM_024511861.2"/>
</dbReference>
<dbReference type="SUPFAM" id="SSF56281">
    <property type="entry name" value="Metallo-hydrolase/oxidoreductase"/>
    <property type="match status" value="1"/>
</dbReference>
<evidence type="ECO:0000313" key="3">
    <source>
        <dbReference type="Proteomes" id="UP000006727"/>
    </source>
</evidence>
<dbReference type="Gene3D" id="3.60.15.10">
    <property type="entry name" value="Ribonuclease Z/Hydroxyacylglutathione hydrolase-like"/>
    <property type="match status" value="1"/>
</dbReference>
<dbReference type="KEGG" id="ppp:112278406"/>
<dbReference type="Proteomes" id="UP000006727">
    <property type="component" value="Chromosome 27"/>
</dbReference>
<dbReference type="GeneID" id="112278406"/>
<protein>
    <recommendedName>
        <fullName evidence="4">Metallo-beta-lactamase domain-containing protein</fullName>
    </recommendedName>
</protein>